<dbReference type="InterPro" id="IPR008802">
    <property type="entry name" value="REF"/>
</dbReference>
<evidence type="ECO:0000256" key="1">
    <source>
        <dbReference type="ARBA" id="ARBA00009737"/>
    </source>
</evidence>
<dbReference type="Proteomes" id="UP001177140">
    <property type="component" value="Unassembled WGS sequence"/>
</dbReference>
<keyword evidence="3" id="KW-1185">Reference proteome</keyword>
<reference evidence="2" key="1">
    <citation type="submission" date="2022-03" db="EMBL/GenBank/DDBJ databases">
        <title>A functionally conserved STORR gene fusion in Papaver species that diverged 16.8 million years ago.</title>
        <authorList>
            <person name="Catania T."/>
        </authorList>
    </citation>
    <scope>NUCLEOTIDE SEQUENCE</scope>
    <source>
        <strain evidence="2">S-191538</strain>
    </source>
</reference>
<dbReference type="AlphaFoldDB" id="A0AA41W1D6"/>
<protein>
    <recommendedName>
        <fullName evidence="4">REF/SRPP-like protein</fullName>
    </recommendedName>
</protein>
<dbReference type="PANTHER" id="PTHR33732:SF2">
    <property type="entry name" value="REF_SRPP-LIKE PROTEIN"/>
    <property type="match status" value="1"/>
</dbReference>
<evidence type="ECO:0000313" key="3">
    <source>
        <dbReference type="Proteomes" id="UP001177140"/>
    </source>
</evidence>
<sequence length="228" mass="24922">MATTTDARNKGVNGTKITVEGSNEELKHLGFAKVAYFNILMYGSSFYEYVKENSGPLKSGIGKVEGIVSPVLDKFRDVPAHLLGFLDQKVDLAANKFDEHAPPVAKRVASQARSMVHKALGMTYSLASEAQTRGVGAAACSAATKSRDFLTEHMIKAWWTLNRVPPFRMVAQVTVPRAAQLSEKYNDVVTNMSQKGYTICSYLPLVPLDKIAMAFKKGKAVSKEKKSS</sequence>
<evidence type="ECO:0000313" key="2">
    <source>
        <dbReference type="EMBL" id="MCL7051395.1"/>
    </source>
</evidence>
<dbReference type="Pfam" id="PF05755">
    <property type="entry name" value="REF"/>
    <property type="match status" value="1"/>
</dbReference>
<gene>
    <name evidence="2" type="ORF">MKW94_024450</name>
</gene>
<name>A0AA41W1D6_PAPNU</name>
<proteinExistence type="inferred from homology"/>
<comment type="similarity">
    <text evidence="1">Belongs to the REF/SRPP family.</text>
</comment>
<accession>A0AA41W1D6</accession>
<dbReference type="EMBL" id="JAJJMA010338025">
    <property type="protein sequence ID" value="MCL7051395.1"/>
    <property type="molecule type" value="Genomic_DNA"/>
</dbReference>
<comment type="caution">
    <text evidence="2">The sequence shown here is derived from an EMBL/GenBank/DDBJ whole genome shotgun (WGS) entry which is preliminary data.</text>
</comment>
<dbReference type="PANTHER" id="PTHR33732">
    <property type="entry name" value="REF/SRPP-LIKE PROTEIN OS05G0151300/LOC_OS05G05940"/>
    <property type="match status" value="1"/>
</dbReference>
<organism evidence="2 3">
    <name type="scientific">Papaver nudicaule</name>
    <name type="common">Iceland poppy</name>
    <dbReference type="NCBI Taxonomy" id="74823"/>
    <lineage>
        <taxon>Eukaryota</taxon>
        <taxon>Viridiplantae</taxon>
        <taxon>Streptophyta</taxon>
        <taxon>Embryophyta</taxon>
        <taxon>Tracheophyta</taxon>
        <taxon>Spermatophyta</taxon>
        <taxon>Magnoliopsida</taxon>
        <taxon>Ranunculales</taxon>
        <taxon>Papaveraceae</taxon>
        <taxon>Papaveroideae</taxon>
        <taxon>Papaver</taxon>
    </lineage>
</organism>
<evidence type="ECO:0008006" key="4">
    <source>
        <dbReference type="Google" id="ProtNLM"/>
    </source>
</evidence>